<protein>
    <submittedName>
        <fullName evidence="2">C11orf57 isoform 5</fullName>
    </submittedName>
</protein>
<evidence type="ECO:0000256" key="1">
    <source>
        <dbReference type="SAM" id="MobiDB-lite"/>
    </source>
</evidence>
<comment type="caution">
    <text evidence="2">The sequence shown here is derived from an EMBL/GenBank/DDBJ whole genome shotgun (WGS) entry which is preliminary data.</text>
</comment>
<reference evidence="2 3" key="1">
    <citation type="submission" date="2017-12" db="EMBL/GenBank/DDBJ databases">
        <title>High-resolution comparative analysis of great ape genomes.</title>
        <authorList>
            <person name="Pollen A."/>
            <person name="Hastie A."/>
            <person name="Hormozdiari F."/>
            <person name="Dougherty M."/>
            <person name="Liu R."/>
            <person name="Chaisson M."/>
            <person name="Hoppe E."/>
            <person name="Hill C."/>
            <person name="Pang A."/>
            <person name="Hillier L."/>
            <person name="Baker C."/>
            <person name="Armstrong J."/>
            <person name="Shendure J."/>
            <person name="Paten B."/>
            <person name="Wilson R."/>
            <person name="Chao H."/>
            <person name="Schneider V."/>
            <person name="Ventura M."/>
            <person name="Kronenberg Z."/>
            <person name="Murali S."/>
            <person name="Gordon D."/>
            <person name="Cantsilieris S."/>
            <person name="Munson K."/>
            <person name="Nelson B."/>
            <person name="Raja A."/>
            <person name="Underwood J."/>
            <person name="Diekhans M."/>
            <person name="Fiddes I."/>
            <person name="Haussler D."/>
            <person name="Eichler E."/>
        </authorList>
    </citation>
    <scope>NUCLEOTIDE SEQUENCE [LARGE SCALE GENOMIC DNA]</scope>
    <source>
        <strain evidence="2">Yerkes chimp pedigree #C0471</strain>
    </source>
</reference>
<accession>A0A2J8L0A2</accession>
<feature type="compositionally biased region" description="Basic and acidic residues" evidence="1">
    <location>
        <begin position="33"/>
        <end position="43"/>
    </location>
</feature>
<dbReference type="Proteomes" id="UP000236370">
    <property type="component" value="Unassembled WGS sequence"/>
</dbReference>
<name>A0A2J8L0A2_PANTR</name>
<sequence>MSRIPLGKVLLRNVIRHTDAHNKVGDSGGIRYVENKRTGKTDGRCLPGDQKENATQQFKPDAQ</sequence>
<dbReference type="EMBL" id="NBAG03000323">
    <property type="protein sequence ID" value="PNI40692.1"/>
    <property type="molecule type" value="Genomic_DNA"/>
</dbReference>
<evidence type="ECO:0000313" key="3">
    <source>
        <dbReference type="Proteomes" id="UP000236370"/>
    </source>
</evidence>
<evidence type="ECO:0000313" key="2">
    <source>
        <dbReference type="EMBL" id="PNI40692.1"/>
    </source>
</evidence>
<organism evidence="2 3">
    <name type="scientific">Pan troglodytes</name>
    <name type="common">Chimpanzee</name>
    <dbReference type="NCBI Taxonomy" id="9598"/>
    <lineage>
        <taxon>Eukaryota</taxon>
        <taxon>Metazoa</taxon>
        <taxon>Chordata</taxon>
        <taxon>Craniata</taxon>
        <taxon>Vertebrata</taxon>
        <taxon>Euteleostomi</taxon>
        <taxon>Mammalia</taxon>
        <taxon>Eutheria</taxon>
        <taxon>Euarchontoglires</taxon>
        <taxon>Primates</taxon>
        <taxon>Haplorrhini</taxon>
        <taxon>Catarrhini</taxon>
        <taxon>Hominidae</taxon>
        <taxon>Pan</taxon>
    </lineage>
</organism>
<dbReference type="AlphaFoldDB" id="A0A2J8L0A2"/>
<proteinExistence type="predicted"/>
<feature type="region of interest" description="Disordered" evidence="1">
    <location>
        <begin position="21"/>
        <end position="63"/>
    </location>
</feature>
<gene>
    <name evidence="2" type="ORF">CK820_G0034381</name>
</gene>
<feature type="compositionally biased region" description="Polar residues" evidence="1">
    <location>
        <begin position="53"/>
        <end position="63"/>
    </location>
</feature>